<dbReference type="RefSeq" id="WP_198361935.1">
    <property type="nucleotide sequence ID" value="NZ_CP014855.1"/>
</dbReference>
<proteinExistence type="predicted"/>
<dbReference type="GeneID" id="33332366"/>
<name>A0A2Z2M6P6_THEGO</name>
<dbReference type="OrthoDB" id="103472at2157"/>
<evidence type="ECO:0000313" key="2">
    <source>
        <dbReference type="EMBL" id="ASJ01316.1"/>
    </source>
</evidence>
<protein>
    <submittedName>
        <fullName evidence="2">Uncharacterized protein</fullName>
    </submittedName>
</protein>
<reference evidence="2 3" key="1">
    <citation type="submission" date="2016-03" db="EMBL/GenBank/DDBJ databases">
        <title>Complete genome sequence of Thermococcus gorgonarius.</title>
        <authorList>
            <person name="Oger P.M."/>
        </authorList>
    </citation>
    <scope>NUCLEOTIDE SEQUENCE [LARGE SCALE GENOMIC DNA]</scope>
    <source>
        <strain evidence="2 3">W-12</strain>
    </source>
</reference>
<organism evidence="2 3">
    <name type="scientific">Thermococcus gorgonarius</name>
    <dbReference type="NCBI Taxonomy" id="71997"/>
    <lineage>
        <taxon>Archaea</taxon>
        <taxon>Methanobacteriati</taxon>
        <taxon>Methanobacteriota</taxon>
        <taxon>Thermococci</taxon>
        <taxon>Thermococcales</taxon>
        <taxon>Thermococcaceae</taxon>
        <taxon>Thermococcus</taxon>
    </lineage>
</organism>
<dbReference type="KEGG" id="tgg:A3K92_07390"/>
<keyword evidence="1" id="KW-0812">Transmembrane</keyword>
<keyword evidence="3" id="KW-1185">Reference proteome</keyword>
<sequence length="61" mass="7048">MEWFRHVPHDLLAVVTAILVLGGIQFLAIGFVMSYLFKTSVEIKRELRKIEINTNYKRKGG</sequence>
<dbReference type="AlphaFoldDB" id="A0A2Z2M6P6"/>
<keyword evidence="1" id="KW-0472">Membrane</keyword>
<evidence type="ECO:0000313" key="3">
    <source>
        <dbReference type="Proteomes" id="UP000250134"/>
    </source>
</evidence>
<dbReference type="EMBL" id="CP014855">
    <property type="protein sequence ID" value="ASJ01316.1"/>
    <property type="molecule type" value="Genomic_DNA"/>
</dbReference>
<keyword evidence="1" id="KW-1133">Transmembrane helix</keyword>
<dbReference type="Proteomes" id="UP000250134">
    <property type="component" value="Chromosome"/>
</dbReference>
<gene>
    <name evidence="2" type="ORF">A3K92_07390</name>
</gene>
<feature type="transmembrane region" description="Helical" evidence="1">
    <location>
        <begin position="12"/>
        <end position="37"/>
    </location>
</feature>
<accession>A0A2Z2M6P6</accession>
<evidence type="ECO:0000256" key="1">
    <source>
        <dbReference type="SAM" id="Phobius"/>
    </source>
</evidence>